<dbReference type="Proteomes" id="UP001500822">
    <property type="component" value="Unassembled WGS sequence"/>
</dbReference>
<keyword evidence="2" id="KW-0472">Membrane</keyword>
<gene>
    <name evidence="3" type="ORF">GCM10023217_23050</name>
</gene>
<keyword evidence="4" id="KW-1185">Reference proteome</keyword>
<name>A0ABP8ZC61_9ACTN</name>
<keyword evidence="2" id="KW-1133">Transmembrane helix</keyword>
<dbReference type="EMBL" id="BAABIE010000010">
    <property type="protein sequence ID" value="GAA4751703.1"/>
    <property type="molecule type" value="Genomic_DNA"/>
</dbReference>
<feature type="region of interest" description="Disordered" evidence="1">
    <location>
        <begin position="126"/>
        <end position="152"/>
    </location>
</feature>
<evidence type="ECO:0000256" key="2">
    <source>
        <dbReference type="SAM" id="Phobius"/>
    </source>
</evidence>
<feature type="transmembrane region" description="Helical" evidence="2">
    <location>
        <begin position="272"/>
        <end position="290"/>
    </location>
</feature>
<protein>
    <submittedName>
        <fullName evidence="3">Uncharacterized protein</fullName>
    </submittedName>
</protein>
<evidence type="ECO:0000313" key="3">
    <source>
        <dbReference type="EMBL" id="GAA4751703.1"/>
    </source>
</evidence>
<comment type="caution">
    <text evidence="3">The sequence shown here is derived from an EMBL/GenBank/DDBJ whole genome shotgun (WGS) entry which is preliminary data.</text>
</comment>
<keyword evidence="2" id="KW-0812">Transmembrane</keyword>
<feature type="compositionally biased region" description="Low complexity" evidence="1">
    <location>
        <begin position="134"/>
        <end position="152"/>
    </location>
</feature>
<evidence type="ECO:0000313" key="4">
    <source>
        <dbReference type="Proteomes" id="UP001500822"/>
    </source>
</evidence>
<proteinExistence type="predicted"/>
<feature type="transmembrane region" description="Helical" evidence="2">
    <location>
        <begin position="296"/>
        <end position="321"/>
    </location>
</feature>
<accession>A0ABP8ZC61</accession>
<reference evidence="4" key="1">
    <citation type="journal article" date="2019" name="Int. J. Syst. Evol. Microbiol.">
        <title>The Global Catalogue of Microorganisms (GCM) 10K type strain sequencing project: providing services to taxonomists for standard genome sequencing and annotation.</title>
        <authorList>
            <consortium name="The Broad Institute Genomics Platform"/>
            <consortium name="The Broad Institute Genome Sequencing Center for Infectious Disease"/>
            <person name="Wu L."/>
            <person name="Ma J."/>
        </authorList>
    </citation>
    <scope>NUCLEOTIDE SEQUENCE [LARGE SCALE GENOMIC DNA]</scope>
    <source>
        <strain evidence="4">JCM 18077</strain>
    </source>
</reference>
<evidence type="ECO:0000256" key="1">
    <source>
        <dbReference type="SAM" id="MobiDB-lite"/>
    </source>
</evidence>
<organism evidence="3 4">
    <name type="scientific">Gordonia alkaliphila</name>
    <dbReference type="NCBI Taxonomy" id="1053547"/>
    <lineage>
        <taxon>Bacteria</taxon>
        <taxon>Bacillati</taxon>
        <taxon>Actinomycetota</taxon>
        <taxon>Actinomycetes</taxon>
        <taxon>Mycobacteriales</taxon>
        <taxon>Gordoniaceae</taxon>
        <taxon>Gordonia</taxon>
    </lineage>
</organism>
<sequence>MDAVTVVLVAGVDPEPLASVLRGEPGIGQVRSWAVVPVRPRCDVAVLAVDLTCAVGTVEKQLMARLRGTPTPIALVGVGAGQDRAWPARLAQARAILDPDRRLPVFAVGPDGAGVDAVARWCTSPEPRAREATVPEPEVPEAAAPKAAAEPTATARTERLAGARVGFTELRAQLAGDVRAGAQDLSQRARAASGRLGPRESETFRSWLQTALLAYRDRIDDELAAGVDHIRATALLGVPGIARAPLDRGRSLTPPAPPLDPAPGRRFAAEDAVVLALGASAGLGLGRVSVVPLVQWAGLGAAGTVLTVLAGLAVAAGVVAVRRSGAVRAARAQACAEAVAATRSALEHAVAAGLGTAEAQLTRELWNRTGTPCVQPSRQQ</sequence>